<accession>R4YLB7</accession>
<dbReference type="AlphaFoldDB" id="R4YLB7"/>
<name>R4YLB7_OLEAN</name>
<keyword evidence="3" id="KW-1185">Reference proteome</keyword>
<dbReference type="Gene3D" id="2.40.50.180">
    <property type="entry name" value="CheA-289, Domain 4"/>
    <property type="match status" value="1"/>
</dbReference>
<evidence type="ECO:0000313" key="2">
    <source>
        <dbReference type="EMBL" id="CCK75427.1"/>
    </source>
</evidence>
<dbReference type="KEGG" id="oai:OLEAN_C12510"/>
<dbReference type="Proteomes" id="UP000032749">
    <property type="component" value="Chromosome"/>
</dbReference>
<dbReference type="FunFam" id="2.40.50.180:FF:000001">
    <property type="entry name" value="Chemotaxis protein CheW"/>
    <property type="match status" value="1"/>
</dbReference>
<dbReference type="PANTHER" id="PTHR22617">
    <property type="entry name" value="CHEMOTAXIS SENSOR HISTIDINE KINASE-RELATED"/>
    <property type="match status" value="1"/>
</dbReference>
<dbReference type="EMBL" id="FO203512">
    <property type="protein sequence ID" value="CCK75427.1"/>
    <property type="molecule type" value="Genomic_DNA"/>
</dbReference>
<dbReference type="HOGENOM" id="CLU_048995_3_1_6"/>
<gene>
    <name evidence="2" type="ORF">OLEAN_C12510</name>
</gene>
<evidence type="ECO:0000259" key="1">
    <source>
        <dbReference type="PROSITE" id="PS50851"/>
    </source>
</evidence>
<dbReference type="PATRIC" id="fig|698738.3.peg.1297"/>
<feature type="domain" description="CheW-like" evidence="1">
    <location>
        <begin position="13"/>
        <end position="153"/>
    </location>
</feature>
<dbReference type="GO" id="GO:0006935">
    <property type="term" value="P:chemotaxis"/>
    <property type="evidence" value="ECO:0007669"/>
    <property type="project" value="InterPro"/>
</dbReference>
<evidence type="ECO:0000313" key="3">
    <source>
        <dbReference type="Proteomes" id="UP000032749"/>
    </source>
</evidence>
<organism evidence="2 3">
    <name type="scientific">Oleispira antarctica RB-8</name>
    <dbReference type="NCBI Taxonomy" id="698738"/>
    <lineage>
        <taxon>Bacteria</taxon>
        <taxon>Pseudomonadati</taxon>
        <taxon>Pseudomonadota</taxon>
        <taxon>Gammaproteobacteria</taxon>
        <taxon>Oceanospirillales</taxon>
        <taxon>Oceanospirillaceae</taxon>
        <taxon>Oleispira</taxon>
    </lineage>
</organism>
<proteinExistence type="predicted"/>
<sequence length="159" mass="17721">MSANATKSAEDPILQWVTFRLENESYGINVMQVQEVLRYTEIAPVPGAPPYVLGIINLRGNVVTVIDTRSRFALPNAETTDQTRIVIIEAENQVVGILVDAVAEVVYLRQSEIETTPNVGNDESAKFIQGVCHKNDELLILVDLEKLMSDEEWMEISGF</sequence>
<dbReference type="InterPro" id="IPR002545">
    <property type="entry name" value="CheW-lke_dom"/>
</dbReference>
<dbReference type="InterPro" id="IPR039315">
    <property type="entry name" value="CheW"/>
</dbReference>
<dbReference type="InterPro" id="IPR036061">
    <property type="entry name" value="CheW-like_dom_sf"/>
</dbReference>
<dbReference type="STRING" id="698738.OLEAN_C12510"/>
<dbReference type="SMART" id="SM00260">
    <property type="entry name" value="CheW"/>
    <property type="match status" value="1"/>
</dbReference>
<dbReference type="PROSITE" id="PS50851">
    <property type="entry name" value="CHEW"/>
    <property type="match status" value="1"/>
</dbReference>
<dbReference type="Gene3D" id="2.30.30.40">
    <property type="entry name" value="SH3 Domains"/>
    <property type="match status" value="1"/>
</dbReference>
<protein>
    <submittedName>
        <fullName evidence="2">CheW-like protein</fullName>
    </submittedName>
</protein>
<dbReference type="SUPFAM" id="SSF50341">
    <property type="entry name" value="CheW-like"/>
    <property type="match status" value="1"/>
</dbReference>
<dbReference type="Pfam" id="PF01584">
    <property type="entry name" value="CheW"/>
    <property type="match status" value="1"/>
</dbReference>
<reference evidence="2 3" key="1">
    <citation type="journal article" date="2013" name="Nat. Commun.">
        <title>Genome sequence and functional genomic analysis of the oil-degrading bacterium Oleispira antarctica.</title>
        <authorList>
            <person name="Kube M."/>
            <person name="Chernikova T.N."/>
            <person name="Al-Ramahi Y."/>
            <person name="Beloqui A."/>
            <person name="Lopez-Cortez N."/>
            <person name="Guazzaroni M.E."/>
            <person name="Heipieper H.J."/>
            <person name="Klages S."/>
            <person name="Kotsyurbenko O.R."/>
            <person name="Langer I."/>
            <person name="Nechitaylo T.Y."/>
            <person name="Lunsdorf H."/>
            <person name="Fernandez M."/>
            <person name="Juarez S."/>
            <person name="Ciordia S."/>
            <person name="Singer A."/>
            <person name="Kagan O."/>
            <person name="Egorova O."/>
            <person name="Petit P.A."/>
            <person name="Stogios P."/>
            <person name="Kim Y."/>
            <person name="Tchigvintsev A."/>
            <person name="Flick R."/>
            <person name="Denaro R."/>
            <person name="Genovese M."/>
            <person name="Albar J.P."/>
            <person name="Reva O.N."/>
            <person name="Martinez-Gomariz M."/>
            <person name="Tran H."/>
            <person name="Ferrer M."/>
            <person name="Savchenko A."/>
            <person name="Yakunin A.F."/>
            <person name="Yakimov M.M."/>
            <person name="Golyshina O.V."/>
            <person name="Reinhardt R."/>
            <person name="Golyshin P.N."/>
        </authorList>
    </citation>
    <scope>NUCLEOTIDE SEQUENCE [LARGE SCALE GENOMIC DNA]</scope>
</reference>
<dbReference type="CDD" id="cd00732">
    <property type="entry name" value="CheW"/>
    <property type="match status" value="1"/>
</dbReference>
<dbReference type="PANTHER" id="PTHR22617:SF23">
    <property type="entry name" value="CHEMOTAXIS PROTEIN CHEW"/>
    <property type="match status" value="1"/>
</dbReference>
<dbReference type="GO" id="GO:0007165">
    <property type="term" value="P:signal transduction"/>
    <property type="evidence" value="ECO:0007669"/>
    <property type="project" value="InterPro"/>
</dbReference>
<dbReference type="OrthoDB" id="9790406at2"/>
<dbReference type="GO" id="GO:0005829">
    <property type="term" value="C:cytosol"/>
    <property type="evidence" value="ECO:0007669"/>
    <property type="project" value="TreeGrafter"/>
</dbReference>